<evidence type="ECO:0000313" key="9">
    <source>
        <dbReference type="EMBL" id="OAJ67466.1"/>
    </source>
</evidence>
<comment type="caution">
    <text evidence="9">The sequence shown here is derived from an EMBL/GenBank/DDBJ whole genome shotgun (WGS) entry which is preliminary data.</text>
</comment>
<keyword evidence="7 8" id="KW-0472">Membrane</keyword>
<feature type="transmembrane region" description="Helical" evidence="8">
    <location>
        <begin position="218"/>
        <end position="236"/>
    </location>
</feature>
<feature type="transmembrane region" description="Helical" evidence="8">
    <location>
        <begin position="275"/>
        <end position="302"/>
    </location>
</feature>
<reference evidence="9 10" key="1">
    <citation type="submission" date="2016-03" db="EMBL/GenBank/DDBJ databases">
        <title>Draft genome sequence of Gluconobacter cerinus strain CECT 9110.</title>
        <authorList>
            <person name="Sainz F."/>
            <person name="Mas A."/>
            <person name="Torija M.J."/>
        </authorList>
    </citation>
    <scope>NUCLEOTIDE SEQUENCE [LARGE SCALE GENOMIC DNA]</scope>
    <source>
        <strain evidence="9 10">CECT 9110</strain>
    </source>
</reference>
<accession>A0A1B6VJT3</accession>
<dbReference type="InterPro" id="IPR000109">
    <property type="entry name" value="POT_fam"/>
</dbReference>
<keyword evidence="4 8" id="KW-0812">Transmembrane</keyword>
<evidence type="ECO:0000256" key="8">
    <source>
        <dbReference type="SAM" id="Phobius"/>
    </source>
</evidence>
<evidence type="ECO:0000256" key="6">
    <source>
        <dbReference type="ARBA" id="ARBA00022989"/>
    </source>
</evidence>
<dbReference type="SUPFAM" id="SSF103473">
    <property type="entry name" value="MFS general substrate transporter"/>
    <property type="match status" value="2"/>
</dbReference>
<dbReference type="InterPro" id="IPR005279">
    <property type="entry name" value="Dipep/tripep_permease"/>
</dbReference>
<keyword evidence="6 8" id="KW-1133">Transmembrane helix</keyword>
<evidence type="ECO:0000256" key="1">
    <source>
        <dbReference type="ARBA" id="ARBA00004651"/>
    </source>
</evidence>
<protein>
    <submittedName>
        <fullName evidence="9">Peptide transporter</fullName>
    </submittedName>
</protein>
<dbReference type="Proteomes" id="UP000077786">
    <property type="component" value="Unassembled WGS sequence"/>
</dbReference>
<feature type="transmembrane region" description="Helical" evidence="8">
    <location>
        <begin position="59"/>
        <end position="78"/>
    </location>
</feature>
<feature type="transmembrane region" description="Helical" evidence="8">
    <location>
        <begin position="387"/>
        <end position="412"/>
    </location>
</feature>
<dbReference type="OrthoDB" id="9772725at2"/>
<evidence type="ECO:0000256" key="3">
    <source>
        <dbReference type="ARBA" id="ARBA00022475"/>
    </source>
</evidence>
<evidence type="ECO:0000256" key="5">
    <source>
        <dbReference type="ARBA" id="ARBA00022856"/>
    </source>
</evidence>
<dbReference type="PATRIC" id="fig|38307.3.peg.2135"/>
<comment type="subcellular location">
    <subcellularLocation>
        <location evidence="1">Cell membrane</location>
        <topology evidence="1">Multi-pass membrane protein</topology>
    </subcellularLocation>
</comment>
<dbReference type="InterPro" id="IPR050171">
    <property type="entry name" value="MFS_Transporters"/>
</dbReference>
<dbReference type="NCBIfam" id="TIGR00924">
    <property type="entry name" value="yjdL_sub1_fam"/>
    <property type="match status" value="1"/>
</dbReference>
<evidence type="ECO:0000256" key="7">
    <source>
        <dbReference type="ARBA" id="ARBA00023136"/>
    </source>
</evidence>
<keyword evidence="2" id="KW-0813">Transport</keyword>
<dbReference type="GO" id="GO:0015833">
    <property type="term" value="P:peptide transport"/>
    <property type="evidence" value="ECO:0007669"/>
    <property type="project" value="UniProtKB-KW"/>
</dbReference>
<dbReference type="PANTHER" id="PTHR23517:SF15">
    <property type="entry name" value="PROTON-DEPENDENT OLIGOPEPTIDE FAMILY TRANSPORT PROTEIN"/>
    <property type="match status" value="1"/>
</dbReference>
<dbReference type="Gene3D" id="1.20.1250.20">
    <property type="entry name" value="MFS general substrate transporter like domains"/>
    <property type="match status" value="1"/>
</dbReference>
<organism evidence="9 10">
    <name type="scientific">Gluconobacter cerinus</name>
    <dbReference type="NCBI Taxonomy" id="38307"/>
    <lineage>
        <taxon>Bacteria</taxon>
        <taxon>Pseudomonadati</taxon>
        <taxon>Pseudomonadota</taxon>
        <taxon>Alphaproteobacteria</taxon>
        <taxon>Acetobacterales</taxon>
        <taxon>Acetobacteraceae</taxon>
        <taxon>Gluconobacter</taxon>
    </lineage>
</organism>
<feature type="transmembrane region" description="Helical" evidence="8">
    <location>
        <begin position="21"/>
        <end position="47"/>
    </location>
</feature>
<proteinExistence type="predicted"/>
<dbReference type="EMBL" id="LUTU01000008">
    <property type="protein sequence ID" value="OAJ67466.1"/>
    <property type="molecule type" value="Genomic_DNA"/>
</dbReference>
<keyword evidence="3" id="KW-1003">Cell membrane</keyword>
<feature type="transmembrane region" description="Helical" evidence="8">
    <location>
        <begin position="175"/>
        <end position="197"/>
    </location>
</feature>
<dbReference type="CDD" id="cd17346">
    <property type="entry name" value="MFS_DtpA_like"/>
    <property type="match status" value="1"/>
</dbReference>
<feature type="transmembrane region" description="Helical" evidence="8">
    <location>
        <begin position="458"/>
        <end position="481"/>
    </location>
</feature>
<feature type="transmembrane region" description="Helical" evidence="8">
    <location>
        <begin position="242"/>
        <end position="263"/>
    </location>
</feature>
<feature type="transmembrane region" description="Helical" evidence="8">
    <location>
        <begin position="90"/>
        <end position="120"/>
    </location>
</feature>
<dbReference type="GO" id="GO:1904680">
    <property type="term" value="F:peptide transmembrane transporter activity"/>
    <property type="evidence" value="ECO:0007669"/>
    <property type="project" value="InterPro"/>
</dbReference>
<dbReference type="GO" id="GO:0005886">
    <property type="term" value="C:plasma membrane"/>
    <property type="evidence" value="ECO:0007669"/>
    <property type="project" value="UniProtKB-SubCell"/>
</dbReference>
<evidence type="ECO:0000256" key="2">
    <source>
        <dbReference type="ARBA" id="ARBA00022448"/>
    </source>
</evidence>
<dbReference type="Pfam" id="PF00854">
    <property type="entry name" value="PTR2"/>
    <property type="match status" value="1"/>
</dbReference>
<feature type="transmembrane region" description="Helical" evidence="8">
    <location>
        <begin position="419"/>
        <end position="438"/>
    </location>
</feature>
<gene>
    <name evidence="9" type="ORF">A0123_02066</name>
</gene>
<dbReference type="RefSeq" id="WP_064274744.1">
    <property type="nucleotide sequence ID" value="NZ_LUTU01000008.1"/>
</dbReference>
<feature type="transmembrane region" description="Helical" evidence="8">
    <location>
        <begin position="322"/>
        <end position="343"/>
    </location>
</feature>
<keyword evidence="5" id="KW-0571">Peptide transport</keyword>
<evidence type="ECO:0000256" key="4">
    <source>
        <dbReference type="ARBA" id="ARBA00022692"/>
    </source>
</evidence>
<evidence type="ECO:0000313" key="10">
    <source>
        <dbReference type="Proteomes" id="UP000077786"/>
    </source>
</evidence>
<sequence>MTSYSTPASGQPLATTRRRAFTVVLAIELWERFGYYGMQAVLTLFMVQQLRMADTTANLMLGAFSALTYITPVLGGVLGDRFLGTRRTMVMGAISLAIGYACLAASLTSPTLLLLAMALISTGNGLFKPNAGNLVRRIYEGDNAALDAAFTLYYMSVNVGSTVSMLLTPWLQINYGAPVAFATCSVGLVIGLLYYVWRSGWLAQTASPLEKERVPASRFALVGLGLLALTVFNAWIMSSDGLARICIFAAAVLLFLSWVVLYVRAPGEERPGLRLTYMLCLQGTIYLVFYQQMITSLTLFALRDVSGDFSIGGVTLFHMSAGQFQALNPIWIMAISPLLAILYNRLGAQGRDLSLARKMLIGYVMVAMAFAVWWLSTVGTTGLVSPWIMVAGYGLLSFAELLTNGLGLAIVARYTPARLSGFMMGALYLLWGIAMYVGSVIANRAAMPADMAASAGNALYASLFRTLCEVAVAVVVILVCLEPLTRRWDQEHITVNRKLSPN</sequence>
<dbReference type="InterPro" id="IPR036259">
    <property type="entry name" value="MFS_trans_sf"/>
</dbReference>
<dbReference type="AlphaFoldDB" id="A0A1B6VJT3"/>
<keyword evidence="5" id="KW-0653">Protein transport</keyword>
<feature type="transmembrane region" description="Helical" evidence="8">
    <location>
        <begin position="355"/>
        <end position="375"/>
    </location>
</feature>
<name>A0A1B6VJT3_9PROT</name>
<dbReference type="PANTHER" id="PTHR23517">
    <property type="entry name" value="RESISTANCE PROTEIN MDTM, PUTATIVE-RELATED-RELATED"/>
    <property type="match status" value="1"/>
</dbReference>